<name>A0A369WTQ2_9GAMM</name>
<evidence type="ECO:0000313" key="8">
    <source>
        <dbReference type="EMBL" id="RDE25062.1"/>
    </source>
</evidence>
<dbReference type="AlphaFoldDB" id="A0A369WTQ2"/>
<dbReference type="InterPro" id="IPR047218">
    <property type="entry name" value="YocR/YhdH-like"/>
</dbReference>
<organism evidence="8 9">
    <name type="scientific">Motiliproteus coralliicola</name>
    <dbReference type="NCBI Taxonomy" id="2283196"/>
    <lineage>
        <taxon>Bacteria</taxon>
        <taxon>Pseudomonadati</taxon>
        <taxon>Pseudomonadota</taxon>
        <taxon>Gammaproteobacteria</taxon>
        <taxon>Oceanospirillales</taxon>
        <taxon>Oceanospirillaceae</taxon>
        <taxon>Motiliproteus</taxon>
    </lineage>
</organism>
<evidence type="ECO:0000256" key="4">
    <source>
        <dbReference type="ARBA" id="ARBA00022989"/>
    </source>
</evidence>
<gene>
    <name evidence="8" type="ORF">DV711_05740</name>
</gene>
<evidence type="ECO:0000256" key="5">
    <source>
        <dbReference type="ARBA" id="ARBA00023136"/>
    </source>
</evidence>
<sequence length="485" mass="51737">MRVTTLIPIKTTGETTVTQIIQDSAASAASESAKSHPMWSSRMAFILAASGSAVGLGNIWKFPYITGENGGAAFVLVYLLCIAIVGIPIMIAEVMIGRRGGGSPLQSMRKLVADSGLSSRWKWLGGMGMLASFLILSFYSVIGGWAMTYVGNSVSGNFVGATTEQIGAIFGNLLGNPGELLLWHTLFMSLVILIVARGIRSGMEKAINILMPLLFVLLLVMVGYAMNTDHFAAGFSFLFSPDFSKLTTEGVLTALGHAFFTLSLGMGVMMAYGSYLPKQVSIVKTAVTVSVLDTVVALLAGLAIFPLVFANGLEPGAGPGLIFQTLPLAFSQMPGGVLFGTLFFVLLVVAAVTSAISLLEPVVEWLEEKPAISRFGATLIAGLSVWLLGIVTVLSFNVWADVTPLAMFERFEGKTLFDLLDFVTANLMMPLSGLLVAVFVGWFMSKQITEGELKLGNGLALNVFMFVLRYLTPAAVLVVFVYNLL</sequence>
<dbReference type="EMBL" id="QQOH01000001">
    <property type="protein sequence ID" value="RDE25062.1"/>
    <property type="molecule type" value="Genomic_DNA"/>
</dbReference>
<reference evidence="8 9" key="1">
    <citation type="submission" date="2018-07" db="EMBL/GenBank/DDBJ databases">
        <title>Motiliproteus coralliicola sp. nov., a bacterium isolated from Coral.</title>
        <authorList>
            <person name="Wang G."/>
        </authorList>
    </citation>
    <scope>NUCLEOTIDE SEQUENCE [LARGE SCALE GENOMIC DNA]</scope>
    <source>
        <strain evidence="8 9">C34</strain>
    </source>
</reference>
<feature type="transmembrane region" description="Helical" evidence="7">
    <location>
        <begin position="206"/>
        <end position="226"/>
    </location>
</feature>
<keyword evidence="6" id="KW-0769">Symport</keyword>
<dbReference type="PRINTS" id="PR00176">
    <property type="entry name" value="NANEUSMPORT"/>
</dbReference>
<feature type="transmembrane region" description="Helical" evidence="7">
    <location>
        <begin position="285"/>
        <end position="309"/>
    </location>
</feature>
<comment type="subcellular location">
    <subcellularLocation>
        <location evidence="1">Membrane</location>
        <topology evidence="1">Multi-pass membrane protein</topology>
    </subcellularLocation>
</comment>
<keyword evidence="2 6" id="KW-0813">Transport</keyword>
<feature type="transmembrane region" description="Helical" evidence="7">
    <location>
        <begin position="455"/>
        <end position="482"/>
    </location>
</feature>
<proteinExistence type="inferred from homology"/>
<evidence type="ECO:0000256" key="7">
    <source>
        <dbReference type="SAM" id="Phobius"/>
    </source>
</evidence>
<feature type="transmembrane region" description="Helical" evidence="7">
    <location>
        <begin position="72"/>
        <end position="96"/>
    </location>
</feature>
<accession>A0A369WTQ2</accession>
<evidence type="ECO:0000256" key="6">
    <source>
        <dbReference type="RuleBase" id="RU003732"/>
    </source>
</evidence>
<feature type="transmembrane region" description="Helical" evidence="7">
    <location>
        <begin position="43"/>
        <end position="60"/>
    </location>
</feature>
<keyword evidence="4 7" id="KW-1133">Transmembrane helix</keyword>
<dbReference type="CDD" id="cd10336">
    <property type="entry name" value="SLC6sbd_Tyt1-Like"/>
    <property type="match status" value="1"/>
</dbReference>
<comment type="caution">
    <text evidence="8">The sequence shown here is derived from an EMBL/GenBank/DDBJ whole genome shotgun (WGS) entry which is preliminary data.</text>
</comment>
<dbReference type="PROSITE" id="PS50267">
    <property type="entry name" value="NA_NEUROTRAN_SYMP_3"/>
    <property type="match status" value="1"/>
</dbReference>
<dbReference type="PROSITE" id="PS00610">
    <property type="entry name" value="NA_NEUROTRAN_SYMP_1"/>
    <property type="match status" value="1"/>
</dbReference>
<feature type="transmembrane region" description="Helical" evidence="7">
    <location>
        <begin position="180"/>
        <end position="199"/>
    </location>
</feature>
<dbReference type="InterPro" id="IPR000175">
    <property type="entry name" value="Na/ntran_symport"/>
</dbReference>
<dbReference type="OrthoDB" id="9762833at2"/>
<dbReference type="NCBIfam" id="NF037979">
    <property type="entry name" value="Na_transp"/>
    <property type="match status" value="1"/>
</dbReference>
<evidence type="ECO:0000256" key="3">
    <source>
        <dbReference type="ARBA" id="ARBA00022692"/>
    </source>
</evidence>
<dbReference type="GO" id="GO:0016020">
    <property type="term" value="C:membrane"/>
    <property type="evidence" value="ECO:0007669"/>
    <property type="project" value="UniProtKB-SubCell"/>
</dbReference>
<feature type="transmembrane region" description="Helical" evidence="7">
    <location>
        <begin position="123"/>
        <end position="147"/>
    </location>
</feature>
<evidence type="ECO:0000313" key="9">
    <source>
        <dbReference type="Proteomes" id="UP000253769"/>
    </source>
</evidence>
<dbReference type="GO" id="GO:0015293">
    <property type="term" value="F:symporter activity"/>
    <property type="evidence" value="ECO:0007669"/>
    <property type="project" value="UniProtKB-KW"/>
</dbReference>
<comment type="similarity">
    <text evidence="6">Belongs to the sodium:neurotransmitter symporter (SNF) (TC 2.A.22) family.</text>
</comment>
<evidence type="ECO:0000256" key="2">
    <source>
        <dbReference type="ARBA" id="ARBA00022448"/>
    </source>
</evidence>
<feature type="transmembrane region" description="Helical" evidence="7">
    <location>
        <begin position="251"/>
        <end position="273"/>
    </location>
</feature>
<feature type="transmembrane region" description="Helical" evidence="7">
    <location>
        <begin position="375"/>
        <end position="399"/>
    </location>
</feature>
<dbReference type="PANTHER" id="PTHR42948:SF1">
    <property type="entry name" value="TRANSPORTER"/>
    <property type="match status" value="1"/>
</dbReference>
<dbReference type="Proteomes" id="UP000253769">
    <property type="component" value="Unassembled WGS sequence"/>
</dbReference>
<dbReference type="PANTHER" id="PTHR42948">
    <property type="entry name" value="TRANSPORTER"/>
    <property type="match status" value="1"/>
</dbReference>
<feature type="transmembrane region" description="Helical" evidence="7">
    <location>
        <begin position="419"/>
        <end position="443"/>
    </location>
</feature>
<keyword evidence="3 6" id="KW-0812">Transmembrane</keyword>
<feature type="transmembrane region" description="Helical" evidence="7">
    <location>
        <begin position="337"/>
        <end position="363"/>
    </location>
</feature>
<dbReference type="InterPro" id="IPR037272">
    <property type="entry name" value="SNS_sf"/>
</dbReference>
<keyword evidence="9" id="KW-1185">Reference proteome</keyword>
<protein>
    <recommendedName>
        <fullName evidence="6">Transporter</fullName>
    </recommendedName>
</protein>
<dbReference type="SUPFAM" id="SSF161070">
    <property type="entry name" value="SNF-like"/>
    <property type="match status" value="1"/>
</dbReference>
<dbReference type="Pfam" id="PF00209">
    <property type="entry name" value="SNF"/>
    <property type="match status" value="2"/>
</dbReference>
<evidence type="ECO:0000256" key="1">
    <source>
        <dbReference type="ARBA" id="ARBA00004141"/>
    </source>
</evidence>
<keyword evidence="5 7" id="KW-0472">Membrane</keyword>